<dbReference type="SUPFAM" id="SSF47923">
    <property type="entry name" value="Ypt/Rab-GAP domain of gyp1p"/>
    <property type="match status" value="2"/>
</dbReference>
<name>A0A0M0JWY7_9EUKA</name>
<evidence type="ECO:0000313" key="2">
    <source>
        <dbReference type="EMBL" id="KOO31171.1"/>
    </source>
</evidence>
<evidence type="ECO:0000259" key="1">
    <source>
        <dbReference type="PROSITE" id="PS50086"/>
    </source>
</evidence>
<dbReference type="GO" id="GO:0006886">
    <property type="term" value="P:intracellular protein transport"/>
    <property type="evidence" value="ECO:0007669"/>
    <property type="project" value="TreeGrafter"/>
</dbReference>
<dbReference type="Proteomes" id="UP000037460">
    <property type="component" value="Unassembled WGS sequence"/>
</dbReference>
<evidence type="ECO:0000313" key="3">
    <source>
        <dbReference type="Proteomes" id="UP000037460"/>
    </source>
</evidence>
<dbReference type="InterPro" id="IPR035969">
    <property type="entry name" value="Rab-GAP_TBC_sf"/>
</dbReference>
<proteinExistence type="predicted"/>
<dbReference type="EMBL" id="JWZX01002071">
    <property type="protein sequence ID" value="KOO31171.1"/>
    <property type="molecule type" value="Genomic_DNA"/>
</dbReference>
<dbReference type="Gene3D" id="1.10.8.270">
    <property type="entry name" value="putative rabgap domain of human tbc1 domain family member 14 like domains"/>
    <property type="match status" value="1"/>
</dbReference>
<protein>
    <submittedName>
        <fullName evidence="2">Tbc domain-containing protein</fullName>
    </submittedName>
</protein>
<reference evidence="3" key="1">
    <citation type="journal article" date="2015" name="PLoS Genet.">
        <title>Genome Sequence and Transcriptome Analyses of Chrysochromulina tobin: Metabolic Tools for Enhanced Algal Fitness in the Prominent Order Prymnesiales (Haptophyceae).</title>
        <authorList>
            <person name="Hovde B.T."/>
            <person name="Deodato C.R."/>
            <person name="Hunsperger H.M."/>
            <person name="Ryken S.A."/>
            <person name="Yost W."/>
            <person name="Jha R.K."/>
            <person name="Patterson J."/>
            <person name="Monnat R.J. Jr."/>
            <person name="Barlow S.B."/>
            <person name="Starkenburg S.R."/>
            <person name="Cattolico R.A."/>
        </authorList>
    </citation>
    <scope>NUCLEOTIDE SEQUENCE</scope>
    <source>
        <strain evidence="3">CCMP291</strain>
    </source>
</reference>
<dbReference type="PROSITE" id="PS50086">
    <property type="entry name" value="TBC_RABGAP"/>
    <property type="match status" value="1"/>
</dbReference>
<comment type="caution">
    <text evidence="2">The sequence shown here is derived from an EMBL/GenBank/DDBJ whole genome shotgun (WGS) entry which is preliminary data.</text>
</comment>
<dbReference type="PANTHER" id="PTHR22957:SF27">
    <property type="entry name" value="TBC1 DOMAIN FAMILY MEMBER 13"/>
    <property type="match status" value="1"/>
</dbReference>
<dbReference type="GO" id="GO:0005096">
    <property type="term" value="F:GTPase activator activity"/>
    <property type="evidence" value="ECO:0007669"/>
    <property type="project" value="TreeGrafter"/>
</dbReference>
<dbReference type="Pfam" id="PF00566">
    <property type="entry name" value="RabGAP-TBC"/>
    <property type="match status" value="1"/>
</dbReference>
<gene>
    <name evidence="2" type="ORF">Ctob_005130</name>
</gene>
<keyword evidence="3" id="KW-1185">Reference proteome</keyword>
<dbReference type="AlphaFoldDB" id="A0A0M0JWY7"/>
<dbReference type="Gene3D" id="1.10.10.750">
    <property type="entry name" value="Ypt/Rab-GAP domain of gyp1p, domain 1"/>
    <property type="match status" value="1"/>
</dbReference>
<feature type="domain" description="Rab-GAP TBC" evidence="1">
    <location>
        <begin position="40"/>
        <end position="276"/>
    </location>
</feature>
<dbReference type="OrthoDB" id="27140at2759"/>
<dbReference type="Gene3D" id="1.10.472.80">
    <property type="entry name" value="Ypt/Rab-GAP domain of gyp1p, domain 3"/>
    <property type="match status" value="1"/>
</dbReference>
<accession>A0A0M0JWY7</accession>
<sequence length="301" mass="34791">MPQLTPEQRATFFEGLLKQRPMPFEKIKKTCFAEGVPDCSATPRLRAIAWKLLLGYLPEDRMQWHTFLAMQRLSYQAFFEELNVDLRFEIKKDVDRTLPDYAFYNTSHREGRVHHAAISRILFVYAKLNPGIRYVQGMNEILAPIYYVFCQEIEAAAADASGASLKSLGEDSIMPTALEEALKAVEADAFFCFTNLMAELRDHFCSKLDHTVIGITAKITALERLIERLDQQLSTTLTRLRVSPTFYGFRWITLLMTQEWELPDVLRFFDSLFADPRRDETKSNFLIYFAATMVRPRARSS</sequence>
<dbReference type="PANTHER" id="PTHR22957">
    <property type="entry name" value="TBC1 DOMAIN FAMILY MEMBER GTPASE-ACTIVATING PROTEIN"/>
    <property type="match status" value="1"/>
</dbReference>
<dbReference type="InterPro" id="IPR000195">
    <property type="entry name" value="Rab-GAP-TBC_dom"/>
</dbReference>
<dbReference type="SMART" id="SM00164">
    <property type="entry name" value="TBC"/>
    <property type="match status" value="1"/>
</dbReference>
<organism evidence="2 3">
    <name type="scientific">Chrysochromulina tobinii</name>
    <dbReference type="NCBI Taxonomy" id="1460289"/>
    <lineage>
        <taxon>Eukaryota</taxon>
        <taxon>Haptista</taxon>
        <taxon>Haptophyta</taxon>
        <taxon>Prymnesiophyceae</taxon>
        <taxon>Prymnesiales</taxon>
        <taxon>Chrysochromulinaceae</taxon>
        <taxon>Chrysochromulina</taxon>
    </lineage>
</organism>